<protein>
    <recommendedName>
        <fullName evidence="3">Carboxymuconolactone decarboxylase family protein</fullName>
    </recommendedName>
</protein>
<keyword evidence="2" id="KW-1185">Reference proteome</keyword>
<dbReference type="OrthoDB" id="287782at2"/>
<dbReference type="AlphaFoldDB" id="A0A5R8KJT8"/>
<dbReference type="Proteomes" id="UP000306196">
    <property type="component" value="Unassembled WGS sequence"/>
</dbReference>
<dbReference type="SUPFAM" id="SSF69118">
    <property type="entry name" value="AhpD-like"/>
    <property type="match status" value="1"/>
</dbReference>
<evidence type="ECO:0000313" key="1">
    <source>
        <dbReference type="EMBL" id="TLD72520.1"/>
    </source>
</evidence>
<gene>
    <name evidence="1" type="ORF">FEM03_00120</name>
</gene>
<dbReference type="RefSeq" id="WP_138084144.1">
    <property type="nucleotide sequence ID" value="NZ_VAUV01000001.1"/>
</dbReference>
<evidence type="ECO:0008006" key="3">
    <source>
        <dbReference type="Google" id="ProtNLM"/>
    </source>
</evidence>
<sequence>MPTEALFIAKIAAMRAQDCGPCTELNMKMALEAGVSDEVTQGALRGVKGLDAEQRDIHDYARGVAGIEELDPELLPRLCRGVGDVKSSQNSAVNIVSMGWQRHRRA</sequence>
<dbReference type="EMBL" id="VAUV01000001">
    <property type="protein sequence ID" value="TLD72520.1"/>
    <property type="molecule type" value="Genomic_DNA"/>
</dbReference>
<proteinExistence type="predicted"/>
<organism evidence="1 2">
    <name type="scientific">Phragmitibacter flavus</name>
    <dbReference type="NCBI Taxonomy" id="2576071"/>
    <lineage>
        <taxon>Bacteria</taxon>
        <taxon>Pseudomonadati</taxon>
        <taxon>Verrucomicrobiota</taxon>
        <taxon>Verrucomicrobiia</taxon>
        <taxon>Verrucomicrobiales</taxon>
        <taxon>Verrucomicrobiaceae</taxon>
        <taxon>Phragmitibacter</taxon>
    </lineage>
</organism>
<evidence type="ECO:0000313" key="2">
    <source>
        <dbReference type="Proteomes" id="UP000306196"/>
    </source>
</evidence>
<dbReference type="InterPro" id="IPR029032">
    <property type="entry name" value="AhpD-like"/>
</dbReference>
<name>A0A5R8KJT8_9BACT</name>
<accession>A0A5R8KJT8</accession>
<comment type="caution">
    <text evidence="1">The sequence shown here is derived from an EMBL/GenBank/DDBJ whole genome shotgun (WGS) entry which is preliminary data.</text>
</comment>
<reference evidence="1 2" key="1">
    <citation type="submission" date="2019-05" db="EMBL/GenBank/DDBJ databases">
        <title>Verrucobacter flavum gen. nov., sp. nov. a new member of the family Verrucomicrobiaceae.</title>
        <authorList>
            <person name="Szuroczki S."/>
            <person name="Abbaszade G."/>
            <person name="Szabo A."/>
            <person name="Felfoldi T."/>
            <person name="Schumann P."/>
            <person name="Boka K."/>
            <person name="Keki Z."/>
            <person name="Toumi M."/>
            <person name="Toth E."/>
        </authorList>
    </citation>
    <scope>NUCLEOTIDE SEQUENCE [LARGE SCALE GENOMIC DNA]</scope>
    <source>
        <strain evidence="1 2">MG-N-17</strain>
    </source>
</reference>